<dbReference type="SUPFAM" id="SSF55729">
    <property type="entry name" value="Acyl-CoA N-acyltransferases (Nat)"/>
    <property type="match status" value="1"/>
</dbReference>
<organism evidence="1 2">
    <name type="scientific">Anopheles minimus</name>
    <dbReference type="NCBI Taxonomy" id="112268"/>
    <lineage>
        <taxon>Eukaryota</taxon>
        <taxon>Metazoa</taxon>
        <taxon>Ecdysozoa</taxon>
        <taxon>Arthropoda</taxon>
        <taxon>Hexapoda</taxon>
        <taxon>Insecta</taxon>
        <taxon>Pterygota</taxon>
        <taxon>Neoptera</taxon>
        <taxon>Endopterygota</taxon>
        <taxon>Diptera</taxon>
        <taxon>Nematocera</taxon>
        <taxon>Culicoidea</taxon>
        <taxon>Culicidae</taxon>
        <taxon>Anophelinae</taxon>
        <taxon>Anopheles</taxon>
    </lineage>
</organism>
<keyword evidence="2" id="KW-1185">Reference proteome</keyword>
<accession>A0A182WFH1</accession>
<dbReference type="AlphaFoldDB" id="A0A182WFH1"/>
<name>A0A182WFH1_9DIPT</name>
<dbReference type="VEuPathDB" id="VectorBase:AMIN009118"/>
<protein>
    <submittedName>
        <fullName evidence="1">Uncharacterized protein</fullName>
    </submittedName>
</protein>
<dbReference type="Proteomes" id="UP000075920">
    <property type="component" value="Unassembled WGS sequence"/>
</dbReference>
<sequence>MSSCDQLVEIPREDWSALRNLFQRDWPKHEFAYYLLGNYLNWMEHQETKDVTCYSLNDNWRKNETFVLQDGFEIYFYSKDGNDNCAILIRLLSLVRWDSCNEVSMDYLERHHPAIE</sequence>
<dbReference type="EnsemblMetazoa" id="AMIN009118-RA">
    <property type="protein sequence ID" value="AMIN009118-PA"/>
    <property type="gene ID" value="AMIN009118"/>
</dbReference>
<dbReference type="STRING" id="112268.A0A182WFH1"/>
<evidence type="ECO:0000313" key="2">
    <source>
        <dbReference type="Proteomes" id="UP000075920"/>
    </source>
</evidence>
<reference evidence="2" key="1">
    <citation type="submission" date="2013-03" db="EMBL/GenBank/DDBJ databases">
        <title>The Genome Sequence of Anopheles minimus MINIMUS1.</title>
        <authorList>
            <consortium name="The Broad Institute Genomics Platform"/>
            <person name="Neafsey D.E."/>
            <person name="Walton C."/>
            <person name="Walker B."/>
            <person name="Young S.K."/>
            <person name="Zeng Q."/>
            <person name="Gargeya S."/>
            <person name="Fitzgerald M."/>
            <person name="Haas B."/>
            <person name="Abouelleil A."/>
            <person name="Allen A.W."/>
            <person name="Alvarado L."/>
            <person name="Arachchi H.M."/>
            <person name="Berlin A.M."/>
            <person name="Chapman S.B."/>
            <person name="Gainer-Dewar J."/>
            <person name="Goldberg J."/>
            <person name="Griggs A."/>
            <person name="Gujja S."/>
            <person name="Hansen M."/>
            <person name="Howarth C."/>
            <person name="Imamovic A."/>
            <person name="Ireland A."/>
            <person name="Larimer J."/>
            <person name="McCowan C."/>
            <person name="Murphy C."/>
            <person name="Pearson M."/>
            <person name="Poon T.W."/>
            <person name="Priest M."/>
            <person name="Roberts A."/>
            <person name="Saif S."/>
            <person name="Shea T."/>
            <person name="Sisk P."/>
            <person name="Sykes S."/>
            <person name="Wortman J."/>
            <person name="Nusbaum C."/>
            <person name="Birren B."/>
        </authorList>
    </citation>
    <scope>NUCLEOTIDE SEQUENCE [LARGE SCALE GENOMIC DNA]</scope>
    <source>
        <strain evidence="2">MINIMUS1</strain>
    </source>
</reference>
<dbReference type="InterPro" id="IPR016181">
    <property type="entry name" value="Acyl_CoA_acyltransferase"/>
</dbReference>
<reference evidence="1" key="2">
    <citation type="submission" date="2020-05" db="UniProtKB">
        <authorList>
            <consortium name="EnsemblMetazoa"/>
        </authorList>
    </citation>
    <scope>IDENTIFICATION</scope>
    <source>
        <strain evidence="1">MINIMUS1</strain>
    </source>
</reference>
<evidence type="ECO:0000313" key="1">
    <source>
        <dbReference type="EnsemblMetazoa" id="AMIN009118-PA"/>
    </source>
</evidence>
<proteinExistence type="predicted"/>